<accession>A0A7W8CXI1</accession>
<gene>
    <name evidence="2" type="ORF">HNQ47_000256</name>
</gene>
<dbReference type="RefSeq" id="WP_183326746.1">
    <property type="nucleotide sequence ID" value="NZ_JACHHK010000001.1"/>
</dbReference>
<evidence type="ECO:0000313" key="3">
    <source>
        <dbReference type="Proteomes" id="UP000539953"/>
    </source>
</evidence>
<protein>
    <submittedName>
        <fullName evidence="2">Copper chaperone CopZ</fullName>
    </submittedName>
</protein>
<evidence type="ECO:0000256" key="1">
    <source>
        <dbReference type="SAM" id="Phobius"/>
    </source>
</evidence>
<comment type="caution">
    <text evidence="2">The sequence shown here is derived from an EMBL/GenBank/DDBJ whole genome shotgun (WGS) entry which is preliminary data.</text>
</comment>
<organism evidence="2 3">
    <name type="scientific">Catenisphaera adipataccumulans</name>
    <dbReference type="NCBI Taxonomy" id="700500"/>
    <lineage>
        <taxon>Bacteria</taxon>
        <taxon>Bacillati</taxon>
        <taxon>Bacillota</taxon>
        <taxon>Erysipelotrichia</taxon>
        <taxon>Erysipelotrichales</taxon>
        <taxon>Erysipelotrichaceae</taxon>
        <taxon>Catenisphaera</taxon>
    </lineage>
</organism>
<keyword evidence="1" id="KW-1133">Transmembrane helix</keyword>
<feature type="transmembrane region" description="Helical" evidence="1">
    <location>
        <begin position="20"/>
        <end position="38"/>
    </location>
</feature>
<evidence type="ECO:0000313" key="2">
    <source>
        <dbReference type="EMBL" id="MBB5182253.1"/>
    </source>
</evidence>
<dbReference type="AlphaFoldDB" id="A0A7W8CXI1"/>
<name>A0A7W8CXI1_9FIRM</name>
<dbReference type="Proteomes" id="UP000539953">
    <property type="component" value="Unassembled WGS sequence"/>
</dbReference>
<keyword evidence="1" id="KW-0812">Transmembrane</keyword>
<sequence>MARNNRKNKGSAPKQGHKLVWITLILIAVPFLLIFFVIQGSVLTQSTPVVGSRFGSNDLNPEISDDQISQIKDAVSSIDNVDSVTVNLKSATLRINMNMSDDADEATIKSAADEAYNKVDDICPINTYFTNSDDGKMYDLEINCFNYLVDDTHTSDGQIFIEITKTGAGKKQTDNMTTAKDEELVNEIQR</sequence>
<proteinExistence type="predicted"/>
<keyword evidence="3" id="KW-1185">Reference proteome</keyword>
<keyword evidence="1" id="KW-0472">Membrane</keyword>
<dbReference type="EMBL" id="JACHHK010000001">
    <property type="protein sequence ID" value="MBB5182253.1"/>
    <property type="molecule type" value="Genomic_DNA"/>
</dbReference>
<reference evidence="2 3" key="1">
    <citation type="submission" date="2020-08" db="EMBL/GenBank/DDBJ databases">
        <title>Genomic Encyclopedia of Type Strains, Phase IV (KMG-IV): sequencing the most valuable type-strain genomes for metagenomic binning, comparative biology and taxonomic classification.</title>
        <authorList>
            <person name="Goeker M."/>
        </authorList>
    </citation>
    <scope>NUCLEOTIDE SEQUENCE [LARGE SCALE GENOMIC DNA]</scope>
    <source>
        <strain evidence="2 3">DSM 25799</strain>
    </source>
</reference>